<dbReference type="GO" id="GO:0005737">
    <property type="term" value="C:cytoplasm"/>
    <property type="evidence" value="ECO:0007669"/>
    <property type="project" value="UniProtKB-SubCell"/>
</dbReference>
<sequence>MEPKTLTVDEARSAIREVVAAFNEPANLEKMNKARAEAGDDLAKMMQIVVPVALQIQTEVIKKYGFEPDNKGVMAFTMAIKAHSPNDEEISRLEAELKKKFLPQKKN</sequence>
<keyword evidence="6" id="KW-1185">Reference proteome</keyword>
<evidence type="ECO:0000256" key="3">
    <source>
        <dbReference type="ARBA" id="ARBA00020502"/>
    </source>
</evidence>
<protein>
    <recommendedName>
        <fullName evidence="3">Protein C10</fullName>
    </recommendedName>
</protein>
<dbReference type="OrthoDB" id="75738at2759"/>
<comment type="subcellular location">
    <subcellularLocation>
        <location evidence="1">Cytoplasm</location>
    </subcellularLocation>
</comment>
<evidence type="ECO:0000313" key="6">
    <source>
        <dbReference type="Proteomes" id="UP001149090"/>
    </source>
</evidence>
<evidence type="ECO:0000256" key="2">
    <source>
        <dbReference type="ARBA" id="ARBA00007083"/>
    </source>
</evidence>
<dbReference type="GO" id="GO:0009791">
    <property type="term" value="P:post-embryonic development"/>
    <property type="evidence" value="ECO:0007669"/>
    <property type="project" value="TreeGrafter"/>
</dbReference>
<dbReference type="AlphaFoldDB" id="A0A9Q0RFC9"/>
<dbReference type="Pfam" id="PF14974">
    <property type="entry name" value="P_C10"/>
    <property type="match status" value="1"/>
</dbReference>
<organism evidence="5 6">
    <name type="scientific">Anaeramoeba ignava</name>
    <name type="common">Anaerobic marine amoeba</name>
    <dbReference type="NCBI Taxonomy" id="1746090"/>
    <lineage>
        <taxon>Eukaryota</taxon>
        <taxon>Metamonada</taxon>
        <taxon>Anaeramoebidae</taxon>
        <taxon>Anaeramoeba</taxon>
    </lineage>
</organism>
<accession>A0A9Q0RFC9</accession>
<dbReference type="EMBL" id="JAPDFW010000055">
    <property type="protein sequence ID" value="KAJ5078087.1"/>
    <property type="molecule type" value="Genomic_DNA"/>
</dbReference>
<keyword evidence="4" id="KW-0963">Cytoplasm</keyword>
<dbReference type="OMA" id="GNDMMKM"/>
<gene>
    <name evidence="5" type="ORF">M0811_05345</name>
</gene>
<comment type="caution">
    <text evidence="5">The sequence shown here is derived from an EMBL/GenBank/DDBJ whole genome shotgun (WGS) entry which is preliminary data.</text>
</comment>
<dbReference type="Proteomes" id="UP001149090">
    <property type="component" value="Unassembled WGS sequence"/>
</dbReference>
<proteinExistence type="inferred from homology"/>
<dbReference type="InterPro" id="IPR026317">
    <property type="entry name" value="P_C10"/>
</dbReference>
<evidence type="ECO:0000256" key="1">
    <source>
        <dbReference type="ARBA" id="ARBA00004496"/>
    </source>
</evidence>
<dbReference type="PANTHER" id="PTHR13463:SF3">
    <property type="entry name" value="PROTEIN C10"/>
    <property type="match status" value="1"/>
</dbReference>
<evidence type="ECO:0000313" key="5">
    <source>
        <dbReference type="EMBL" id="KAJ5078087.1"/>
    </source>
</evidence>
<dbReference type="PANTHER" id="PTHR13463">
    <property type="entry name" value="PROTEIN C10"/>
    <property type="match status" value="1"/>
</dbReference>
<name>A0A9Q0RFC9_ANAIG</name>
<comment type="similarity">
    <text evidence="2">Belongs to the UPF0456 family.</text>
</comment>
<evidence type="ECO:0000256" key="4">
    <source>
        <dbReference type="ARBA" id="ARBA00022490"/>
    </source>
</evidence>
<reference evidence="5" key="1">
    <citation type="submission" date="2022-10" db="EMBL/GenBank/DDBJ databases">
        <title>Novel sulphate-reducing endosymbionts in the free-living metamonad Anaeramoeba.</title>
        <authorList>
            <person name="Jerlstrom-Hultqvist J."/>
            <person name="Cepicka I."/>
            <person name="Gallot-Lavallee L."/>
            <person name="Salas-Leiva D."/>
            <person name="Curtis B.A."/>
            <person name="Zahonova K."/>
            <person name="Pipaliya S."/>
            <person name="Dacks J."/>
            <person name="Roger A.J."/>
        </authorList>
    </citation>
    <scope>NUCLEOTIDE SEQUENCE</scope>
    <source>
        <strain evidence="5">BMAN</strain>
    </source>
</reference>